<dbReference type="Proteomes" id="UP000193010">
    <property type="component" value="Unassembled WGS sequence"/>
</dbReference>
<dbReference type="InterPro" id="IPR000468">
    <property type="entry name" value="Barstar"/>
</dbReference>
<gene>
    <name evidence="3" type="ORF">AWC05_23665</name>
</gene>
<evidence type="ECO:0000313" key="4">
    <source>
        <dbReference type="Proteomes" id="UP000193010"/>
    </source>
</evidence>
<evidence type="ECO:0000256" key="1">
    <source>
        <dbReference type="ARBA" id="ARBA00006845"/>
    </source>
</evidence>
<dbReference type="EMBL" id="LQOV01000015">
    <property type="protein sequence ID" value="ORV52486.1"/>
    <property type="molecule type" value="Genomic_DNA"/>
</dbReference>
<dbReference type="Gene3D" id="3.30.370.10">
    <property type="entry name" value="Barstar-like"/>
    <property type="match status" value="1"/>
</dbReference>
<comment type="similarity">
    <text evidence="1">Belongs to the barstar family.</text>
</comment>
<keyword evidence="4" id="KW-1185">Reference proteome</keyword>
<dbReference type="Pfam" id="PF01337">
    <property type="entry name" value="Barstar"/>
    <property type="match status" value="1"/>
</dbReference>
<protein>
    <recommendedName>
        <fullName evidence="2">Barstar (barnase inhibitor) domain-containing protein</fullName>
    </recommendedName>
</protein>
<dbReference type="SUPFAM" id="SSF52038">
    <property type="entry name" value="Barstar-related"/>
    <property type="match status" value="1"/>
</dbReference>
<dbReference type="InterPro" id="IPR035905">
    <property type="entry name" value="Barstar-like_sf"/>
</dbReference>
<evidence type="ECO:0000259" key="2">
    <source>
        <dbReference type="Pfam" id="PF01337"/>
    </source>
</evidence>
<comment type="caution">
    <text evidence="3">The sequence shown here is derived from an EMBL/GenBank/DDBJ whole genome shotgun (WGS) entry which is preliminary data.</text>
</comment>
<dbReference type="STRING" id="292462.AWC05_23665"/>
<organism evidence="3 4">
    <name type="scientific">Mycobacterium florentinum</name>
    <dbReference type="NCBI Taxonomy" id="292462"/>
    <lineage>
        <taxon>Bacteria</taxon>
        <taxon>Bacillati</taxon>
        <taxon>Actinomycetota</taxon>
        <taxon>Actinomycetes</taxon>
        <taxon>Mycobacteriales</taxon>
        <taxon>Mycobacteriaceae</taxon>
        <taxon>Mycobacterium</taxon>
        <taxon>Mycobacterium simiae complex</taxon>
    </lineage>
</organism>
<reference evidence="3 4" key="1">
    <citation type="submission" date="2016-01" db="EMBL/GenBank/DDBJ databases">
        <title>The new phylogeny of the genus Mycobacterium.</title>
        <authorList>
            <person name="Tarcisio F."/>
            <person name="Conor M."/>
            <person name="Antonella G."/>
            <person name="Elisabetta G."/>
            <person name="Giulia F.S."/>
            <person name="Sara T."/>
            <person name="Anna F."/>
            <person name="Clotilde B."/>
            <person name="Roberto B."/>
            <person name="Veronica D.S."/>
            <person name="Fabio R."/>
            <person name="Monica P."/>
            <person name="Olivier J."/>
            <person name="Enrico T."/>
            <person name="Nicola S."/>
        </authorList>
    </citation>
    <scope>NUCLEOTIDE SEQUENCE [LARGE SCALE GENOMIC DNA]</scope>
    <source>
        <strain evidence="3 4">DSM 44852</strain>
    </source>
</reference>
<name>A0A1X1U6M5_MYCFL</name>
<accession>A0A1X1U6M5</accession>
<feature type="domain" description="Barstar (barnase inhibitor)" evidence="2">
    <location>
        <begin position="6"/>
        <end position="52"/>
    </location>
</feature>
<proteinExistence type="inferred from homology"/>
<dbReference type="AlphaFoldDB" id="A0A1X1U6M5"/>
<sequence>MPGVEVRIVEGSHIKTLDAVYDAFAEAWDFPEWFGRNADAFDDFMRDLDNMVNAGHRQAPLAAT</sequence>
<evidence type="ECO:0000313" key="3">
    <source>
        <dbReference type="EMBL" id="ORV52486.1"/>
    </source>
</evidence>